<dbReference type="EMBL" id="BARU01016774">
    <property type="protein sequence ID" value="GAH52404.1"/>
    <property type="molecule type" value="Genomic_DNA"/>
</dbReference>
<organism evidence="2">
    <name type="scientific">marine sediment metagenome</name>
    <dbReference type="NCBI Taxonomy" id="412755"/>
    <lineage>
        <taxon>unclassified sequences</taxon>
        <taxon>metagenomes</taxon>
        <taxon>ecological metagenomes</taxon>
    </lineage>
</organism>
<evidence type="ECO:0000313" key="2">
    <source>
        <dbReference type="EMBL" id="GAH52404.1"/>
    </source>
</evidence>
<keyword evidence="1" id="KW-0812">Transmembrane</keyword>
<dbReference type="AlphaFoldDB" id="X1HEZ1"/>
<proteinExistence type="predicted"/>
<gene>
    <name evidence="2" type="ORF">S03H2_27861</name>
</gene>
<sequence>MSIPAKIGLVILVIIVILLVSFAISYITFGRKVAGEVEE</sequence>
<keyword evidence="1" id="KW-0472">Membrane</keyword>
<evidence type="ECO:0000256" key="1">
    <source>
        <dbReference type="SAM" id="Phobius"/>
    </source>
</evidence>
<reference evidence="2" key="1">
    <citation type="journal article" date="2014" name="Front. Microbiol.">
        <title>High frequency of phylogenetically diverse reductive dehalogenase-homologous genes in deep subseafloor sedimentary metagenomes.</title>
        <authorList>
            <person name="Kawai M."/>
            <person name="Futagami T."/>
            <person name="Toyoda A."/>
            <person name="Takaki Y."/>
            <person name="Nishi S."/>
            <person name="Hori S."/>
            <person name="Arai W."/>
            <person name="Tsubouchi T."/>
            <person name="Morono Y."/>
            <person name="Uchiyama I."/>
            <person name="Ito T."/>
            <person name="Fujiyama A."/>
            <person name="Inagaki F."/>
            <person name="Takami H."/>
        </authorList>
    </citation>
    <scope>NUCLEOTIDE SEQUENCE</scope>
    <source>
        <strain evidence="2">Expedition CK06-06</strain>
    </source>
</reference>
<name>X1HEZ1_9ZZZZ</name>
<protein>
    <submittedName>
        <fullName evidence="2">Uncharacterized protein</fullName>
    </submittedName>
</protein>
<accession>X1HEZ1</accession>
<comment type="caution">
    <text evidence="2">The sequence shown here is derived from an EMBL/GenBank/DDBJ whole genome shotgun (WGS) entry which is preliminary data.</text>
</comment>
<feature type="transmembrane region" description="Helical" evidence="1">
    <location>
        <begin position="7"/>
        <end position="29"/>
    </location>
</feature>
<keyword evidence="1" id="KW-1133">Transmembrane helix</keyword>
<feature type="non-terminal residue" evidence="2">
    <location>
        <position position="39"/>
    </location>
</feature>